<dbReference type="CDD" id="cd01650">
    <property type="entry name" value="RT_nLTR_like"/>
    <property type="match status" value="1"/>
</dbReference>
<feature type="domain" description="Reverse transcriptase" evidence="1">
    <location>
        <begin position="281"/>
        <end position="515"/>
    </location>
</feature>
<sequence>MEATGCRLAMTGHSTMVIVSVYPTSPKPLLRSDLRALLALGDAVILFGDFNCKNPRWGCAVMDENGEKLDRLQDRLEFEIVVPSTATYFPHKDTYRTSTLDIALMRQWSKIQRRFGILGDILKLISALPTRSESSSQEFLNKSWSDLTEEIRPSHKAFWKITKALKTKGYTPIPQLKRPDGTTALDDAEVAECIADSIETRCSHVSPPHDLAHINSIEEEVLQKTFLEPKDDLTPVSLSEVQLLVKSLKTRKAPGLDGVSNKAIKCFSQPLLSLLVAIFNACLQNYYFPSVWKEAEVIGIHKPGKPRDLLASYRPISLLSGLAKLFETVLKTRLSNHLFGKGLIIDEQFGFRPAHSCPQQILRLVEYVTEGFKTKQKTVAVFFDVAKTFDRVWNAGLSRSSARLRPSPSCTAYTNDIPRPTSGVQLALFADDTALFFRSRTRRSIFRHLPKAIDELGQWFRKWRIEVNPDKSAAIQFKYSKNKSRLVVDRNTPNLKMLNSRIPWQRSYKYLGVTLDKNLHFREHIARVRKNALFYTARLGAILGRKSKLPRRNKRTLYKMCIRTVMTYASPVFAHADPKVLYRLQVVQNKSCRAATDAHWCVRNSILHRDMELPTLTKYMKDASKRFFDIVGPHPNALLRAAVDYQPPPPTHFLRRHGTY</sequence>
<dbReference type="EMBL" id="BGZK01000590">
    <property type="protein sequence ID" value="GBP51834.1"/>
    <property type="molecule type" value="Genomic_DNA"/>
</dbReference>
<keyword evidence="2" id="KW-0548">Nucleotidyltransferase</keyword>
<reference evidence="2 3" key="1">
    <citation type="journal article" date="2019" name="Commun. Biol.">
        <title>The bagworm genome reveals a unique fibroin gene that provides high tensile strength.</title>
        <authorList>
            <person name="Kono N."/>
            <person name="Nakamura H."/>
            <person name="Ohtoshi R."/>
            <person name="Tomita M."/>
            <person name="Numata K."/>
            <person name="Arakawa K."/>
        </authorList>
    </citation>
    <scope>NUCLEOTIDE SEQUENCE [LARGE SCALE GENOMIC DNA]</scope>
</reference>
<dbReference type="AlphaFoldDB" id="A0A4C1WNZ0"/>
<keyword evidence="2" id="KW-0808">Transferase</keyword>
<dbReference type="GO" id="GO:0003964">
    <property type="term" value="F:RNA-directed DNA polymerase activity"/>
    <property type="evidence" value="ECO:0007669"/>
    <property type="project" value="UniProtKB-KW"/>
</dbReference>
<dbReference type="SUPFAM" id="SSF56672">
    <property type="entry name" value="DNA/RNA polymerases"/>
    <property type="match status" value="1"/>
</dbReference>
<dbReference type="Gene3D" id="3.60.10.10">
    <property type="entry name" value="Endonuclease/exonuclease/phosphatase"/>
    <property type="match status" value="1"/>
</dbReference>
<dbReference type="InterPro" id="IPR043502">
    <property type="entry name" value="DNA/RNA_pol_sf"/>
</dbReference>
<dbReference type="InterPro" id="IPR036691">
    <property type="entry name" value="Endo/exonu/phosph_ase_sf"/>
</dbReference>
<keyword evidence="3" id="KW-1185">Reference proteome</keyword>
<dbReference type="InterPro" id="IPR005135">
    <property type="entry name" value="Endo/exonuclease/phosphatase"/>
</dbReference>
<dbReference type="InterPro" id="IPR000477">
    <property type="entry name" value="RT_dom"/>
</dbReference>
<dbReference type="PANTHER" id="PTHR36688:SF1">
    <property type="entry name" value="ENDONUCLEASE_EXONUCLEASE_PHOSPHATASE DOMAIN-CONTAINING PROTEIN"/>
    <property type="match status" value="1"/>
</dbReference>
<proteinExistence type="predicted"/>
<dbReference type="PANTHER" id="PTHR36688">
    <property type="entry name" value="ENDO/EXONUCLEASE/PHOSPHATASE DOMAIN-CONTAINING PROTEIN"/>
    <property type="match status" value="1"/>
</dbReference>
<dbReference type="Proteomes" id="UP000299102">
    <property type="component" value="Unassembled WGS sequence"/>
</dbReference>
<accession>A0A4C1WNZ0</accession>
<protein>
    <submittedName>
        <fullName evidence="2">Probable RNA-directed DNA polymerase from transposon BS</fullName>
    </submittedName>
</protein>
<gene>
    <name evidence="2" type="primary">RTase</name>
    <name evidence="2" type="ORF">EVAR_88539_1</name>
</gene>
<evidence type="ECO:0000313" key="3">
    <source>
        <dbReference type="Proteomes" id="UP000299102"/>
    </source>
</evidence>
<keyword evidence="2" id="KW-0695">RNA-directed DNA polymerase</keyword>
<comment type="caution">
    <text evidence="2">The sequence shown here is derived from an EMBL/GenBank/DDBJ whole genome shotgun (WGS) entry which is preliminary data.</text>
</comment>
<dbReference type="PROSITE" id="PS50878">
    <property type="entry name" value="RT_POL"/>
    <property type="match status" value="1"/>
</dbReference>
<dbReference type="SUPFAM" id="SSF56219">
    <property type="entry name" value="DNase I-like"/>
    <property type="match status" value="1"/>
</dbReference>
<dbReference type="Pfam" id="PF14529">
    <property type="entry name" value="Exo_endo_phos_2"/>
    <property type="match status" value="1"/>
</dbReference>
<evidence type="ECO:0000313" key="2">
    <source>
        <dbReference type="EMBL" id="GBP51834.1"/>
    </source>
</evidence>
<dbReference type="InterPro" id="IPR052560">
    <property type="entry name" value="RdDP_mobile_element"/>
</dbReference>
<organism evidence="2 3">
    <name type="scientific">Eumeta variegata</name>
    <name type="common">Bagworm moth</name>
    <name type="synonym">Eumeta japonica</name>
    <dbReference type="NCBI Taxonomy" id="151549"/>
    <lineage>
        <taxon>Eukaryota</taxon>
        <taxon>Metazoa</taxon>
        <taxon>Ecdysozoa</taxon>
        <taxon>Arthropoda</taxon>
        <taxon>Hexapoda</taxon>
        <taxon>Insecta</taxon>
        <taxon>Pterygota</taxon>
        <taxon>Neoptera</taxon>
        <taxon>Endopterygota</taxon>
        <taxon>Lepidoptera</taxon>
        <taxon>Glossata</taxon>
        <taxon>Ditrysia</taxon>
        <taxon>Tineoidea</taxon>
        <taxon>Psychidae</taxon>
        <taxon>Oiketicinae</taxon>
        <taxon>Eumeta</taxon>
    </lineage>
</organism>
<dbReference type="OrthoDB" id="6614157at2759"/>
<dbReference type="Pfam" id="PF00078">
    <property type="entry name" value="RVT_1"/>
    <property type="match status" value="2"/>
</dbReference>
<evidence type="ECO:0000259" key="1">
    <source>
        <dbReference type="PROSITE" id="PS50878"/>
    </source>
</evidence>
<name>A0A4C1WNZ0_EUMVA</name>